<evidence type="ECO:0000313" key="2">
    <source>
        <dbReference type="Proteomes" id="UP000287651"/>
    </source>
</evidence>
<reference evidence="1 2" key="1">
    <citation type="journal article" date="2014" name="Agronomy (Basel)">
        <title>A Draft Genome Sequence for Ensete ventricosum, the Drought-Tolerant Tree Against Hunger.</title>
        <authorList>
            <person name="Harrison J."/>
            <person name="Moore K.A."/>
            <person name="Paszkiewicz K."/>
            <person name="Jones T."/>
            <person name="Grant M."/>
            <person name="Ambacheew D."/>
            <person name="Muzemil S."/>
            <person name="Studholme D.J."/>
        </authorList>
    </citation>
    <scope>NUCLEOTIDE SEQUENCE [LARGE SCALE GENOMIC DNA]</scope>
</reference>
<accession>A0A426ZHH6</accession>
<organism evidence="1 2">
    <name type="scientific">Ensete ventricosum</name>
    <name type="common">Abyssinian banana</name>
    <name type="synonym">Musa ensete</name>
    <dbReference type="NCBI Taxonomy" id="4639"/>
    <lineage>
        <taxon>Eukaryota</taxon>
        <taxon>Viridiplantae</taxon>
        <taxon>Streptophyta</taxon>
        <taxon>Embryophyta</taxon>
        <taxon>Tracheophyta</taxon>
        <taxon>Spermatophyta</taxon>
        <taxon>Magnoliopsida</taxon>
        <taxon>Liliopsida</taxon>
        <taxon>Zingiberales</taxon>
        <taxon>Musaceae</taxon>
        <taxon>Ensete</taxon>
    </lineage>
</organism>
<comment type="caution">
    <text evidence="1">The sequence shown here is derived from an EMBL/GenBank/DDBJ whole genome shotgun (WGS) entry which is preliminary data.</text>
</comment>
<dbReference type="Proteomes" id="UP000287651">
    <property type="component" value="Unassembled WGS sequence"/>
</dbReference>
<evidence type="ECO:0000313" key="1">
    <source>
        <dbReference type="EMBL" id="RRT63430.1"/>
    </source>
</evidence>
<proteinExistence type="predicted"/>
<dbReference type="EMBL" id="AMZH03006599">
    <property type="protein sequence ID" value="RRT63430.1"/>
    <property type="molecule type" value="Genomic_DNA"/>
</dbReference>
<gene>
    <name evidence="1" type="ORF">B296_00026793</name>
</gene>
<protein>
    <submittedName>
        <fullName evidence="1">Uncharacterized protein</fullName>
    </submittedName>
</protein>
<sequence>MRLRTCLKCIGSSSRVSGVCQDGTREFARRRLKLAKRLSGVAEMLTKSWEGLEVDLLAILIVKTILWELVGSSLGFVEGIGKLAGNTSGDRHRKTIRRP</sequence>
<name>A0A426ZHH6_ENSVE</name>
<dbReference type="AlphaFoldDB" id="A0A426ZHH6"/>